<dbReference type="Proteomes" id="UP000694424">
    <property type="component" value="Unplaced"/>
</dbReference>
<dbReference type="Pfam" id="PF17823">
    <property type="entry name" value="DUF5585"/>
    <property type="match status" value="1"/>
</dbReference>
<feature type="transmembrane region" description="Helical" evidence="2">
    <location>
        <begin position="485"/>
        <end position="508"/>
    </location>
</feature>
<feature type="compositionally biased region" description="Polar residues" evidence="1">
    <location>
        <begin position="394"/>
        <end position="403"/>
    </location>
</feature>
<dbReference type="Ensembl" id="ENSAOWT00000012491.1">
    <property type="protein sequence ID" value="ENSAOWP00000010983.1"/>
    <property type="gene ID" value="ENSAOWG00000007567.1"/>
</dbReference>
<feature type="compositionally biased region" description="Low complexity" evidence="1">
    <location>
        <begin position="355"/>
        <end position="378"/>
    </location>
</feature>
<keyword evidence="4" id="KW-1185">Reference proteome</keyword>
<evidence type="ECO:0000313" key="3">
    <source>
        <dbReference type="Ensembl" id="ENSAOWP00000010983.1"/>
    </source>
</evidence>
<keyword evidence="2" id="KW-0472">Membrane</keyword>
<evidence type="ECO:0008006" key="5">
    <source>
        <dbReference type="Google" id="ProtNLM"/>
    </source>
</evidence>
<dbReference type="Ensembl" id="ENSAOWT00000012492.1">
    <property type="protein sequence ID" value="ENSAOWP00000010984.1"/>
    <property type="gene ID" value="ENSAOWG00000007567.1"/>
</dbReference>
<keyword evidence="2" id="KW-1133">Transmembrane helix</keyword>
<feature type="compositionally biased region" description="Low complexity" evidence="1">
    <location>
        <begin position="443"/>
        <end position="455"/>
    </location>
</feature>
<reference evidence="3" key="1">
    <citation type="submission" date="2025-05" db="UniProtKB">
        <authorList>
            <consortium name="Ensembl"/>
        </authorList>
    </citation>
    <scope>IDENTIFICATION</scope>
</reference>
<dbReference type="AlphaFoldDB" id="A0A8B9PFV5"/>
<evidence type="ECO:0000256" key="1">
    <source>
        <dbReference type="SAM" id="MobiDB-lite"/>
    </source>
</evidence>
<evidence type="ECO:0000256" key="2">
    <source>
        <dbReference type="SAM" id="Phobius"/>
    </source>
</evidence>
<protein>
    <recommendedName>
        <fullName evidence="5">MANSC domain-containing protein</fullName>
    </recommendedName>
</protein>
<organism evidence="3 4">
    <name type="scientific">Apteryx owenii</name>
    <name type="common">Little spotted kiwi</name>
    <dbReference type="NCBI Taxonomy" id="8824"/>
    <lineage>
        <taxon>Eukaryota</taxon>
        <taxon>Metazoa</taxon>
        <taxon>Chordata</taxon>
        <taxon>Craniata</taxon>
        <taxon>Vertebrata</taxon>
        <taxon>Euteleostomi</taxon>
        <taxon>Archelosauria</taxon>
        <taxon>Archosauria</taxon>
        <taxon>Dinosauria</taxon>
        <taxon>Saurischia</taxon>
        <taxon>Theropoda</taxon>
        <taxon>Coelurosauria</taxon>
        <taxon>Aves</taxon>
        <taxon>Palaeognathae</taxon>
        <taxon>Apterygiformes</taxon>
        <taxon>Apterygidae</taxon>
        <taxon>Apteryx</taxon>
    </lineage>
</organism>
<feature type="transmembrane region" description="Helical" evidence="2">
    <location>
        <begin position="47"/>
        <end position="64"/>
    </location>
</feature>
<sequence length="532" mass="56919">MPARLGHARALLLPDKVYHTGSESDIGKHPPVLPAPEKRSFPARPALKMWTAIVFFLLISFCICENRVSVLKERGARVVQINRLTTEKQCRQACKGPAASGNRHCNWSMPYQNHCILLQCRHLSACQDAGEQDIKDLLGEIAFRKRKTDLFHHQRYPEQTEKMVNAMVDQHNVENLLSSTGWTRKIHSRRLLRVVRDARTTNPGKTTATNAATTTVTTSTAAATIGTNTTVFTTAPATSVKATNATEGSGGALTKAMPFTASSPTYDNVTASISNNITKPVTTTEKSGNSSISESPSPPLAVAFKAGTQMPPTEQFKPATTTASTTPSGSVTTVGVGPKVPSTKTAATTLIPQDAQTSSSAAAARTAALTTSASSHSSNPVPDITSLNPEPEESTATTSLNKSTTFLGSTTSAMVLTTAPTIEATIGHEIKSMSHVPSTKRMTTAPASAPVTTASGLAGTRDADNEYLLIAAEPLTQYLVDKSSLLAVLLFGTLFFITVIVLFLMQAYESYKKKDYTQVDYLINGMYVDSEM</sequence>
<feature type="compositionally biased region" description="Low complexity" evidence="1">
    <location>
        <begin position="317"/>
        <end position="343"/>
    </location>
</feature>
<proteinExistence type="predicted"/>
<keyword evidence="2" id="KW-0812">Transmembrane</keyword>
<feature type="region of interest" description="Disordered" evidence="1">
    <location>
        <begin position="435"/>
        <end position="457"/>
    </location>
</feature>
<feature type="region of interest" description="Disordered" evidence="1">
    <location>
        <begin position="280"/>
        <end position="403"/>
    </location>
</feature>
<evidence type="ECO:0000313" key="4">
    <source>
        <dbReference type="Proteomes" id="UP000694424"/>
    </source>
</evidence>
<name>A0A8B9PFV5_APTOW</name>
<accession>A0A8B9PFV5</accession>
<dbReference type="InterPro" id="IPR041056">
    <property type="entry name" value="DUF5585"/>
</dbReference>